<dbReference type="HOGENOM" id="CLU_000570_3_0_1"/>
<dbReference type="GO" id="GO:0016301">
    <property type="term" value="F:kinase activity"/>
    <property type="evidence" value="ECO:0007669"/>
    <property type="project" value="UniProtKB-KW"/>
</dbReference>
<dbReference type="InterPro" id="IPR052957">
    <property type="entry name" value="Auxin_embryo_med"/>
</dbReference>
<evidence type="ECO:0000256" key="1">
    <source>
        <dbReference type="SAM" id="MobiDB-lite"/>
    </source>
</evidence>
<feature type="compositionally biased region" description="Polar residues" evidence="1">
    <location>
        <begin position="1414"/>
        <end position="1423"/>
    </location>
</feature>
<dbReference type="PANTHER" id="PTHR32387">
    <property type="entry name" value="WU:FJ29H11"/>
    <property type="match status" value="1"/>
</dbReference>
<keyword evidence="2" id="KW-0413">Isomerase</keyword>
<sequence>MASPLDISVQQAREVVRKVSSKNGWIEPEEEAATPLGVLEALSNVREELATLVEVISEDIGSGRGRFILELTQNVEDCSFDVTNDPPWLNFDLSPERIVVESNQDGFNERDVRYVCRTGDSWKRQAHGYVGNKGIGFKAVFQVASRVDIQSNAFSFHFIYNRQGTVEDRLGMVTPLQGNTPIPEQERPLTRMTLTTNVSNYDNILRYFDEIDSTLLLFLQKIQTISIRVHQQAGGCRTTTFSQRVPYENVSAQWTTLIKTVGTEDAASSELSETSHYYVFKSTLTGLSAEHTRPERDGCELVLAFRVDDNDQPLLPTRYDVFAYLPVGNFGFNFLIQADFILQASREEIMSDSQWNRDILSSIVDSFSEAMLDFCRRYGPLRYNWVKYLPFGGVLESHYFWRELPGKVLDRLKDEYILYLHGTNELRKPQDVRTFPPQGYVDDNGSPLFRDRPGRHSKYLSLEYGALNIQILKRIFGIADIEDLAMCHRIREDLRRPDSTMKNPSTPGAWHRQAARLIMSILRRSQGTAIETYIMEELQLIPLSDGRWVAPRQTHVYFPAEIGPGIPQDIVVTIDAGLDNEVREELFQALGAVECPPEEVIDKIFLTYSTGRGVRTLESSKAHLSYLFWHVENISDPRFRHLQIYDHDGIMAQPHRIGMPVYLPTEDEYGPQMLLRRVPPILPIAFLHPDYLRPMSPINRQTGRYDMSWLKWVVIALRIRDVPRLASHAGTLSAEFRHILQRRQDKIIGTLKTHWGVYRREMRDSLIYDIKTANVSCWGIRPKQMDSTYFPTEQLENQCRDLGITLSFPFLDRTTLPGYDGSAEDWAFLARFGVQFEPYLNFYLEILRQHASRPQSNWDSARGNILKTYSAISDHGSEIHTELIVEAFYRENLILDPACLQPDSNAPRWIDIDDCVWKGPEDLLDKTPLYSASEYRNSPQINRLFHQRILKIKDADWKDYQRTLIKIKTNPEPSWDATDRAQRLYTLLAETRLNDETWSAIRHTFEEEKLVYLPSADQWYPPSQCLWSSPLPIPDMVVIGSEYPDTLKDFFLMRLKISPASLPTLIEALVARSRNGSSLADIKQTIKAINRMKPTWKDLQVLRAYGFLPIRRHSEDGNVTLGNLFETFAVIDNTKISAIFNDHVDMLDFSLEEVLELEPFLHGLGLKSKYLSRIYTTDTDCGEGSTMDDKLTDNFMDIAYDILRIVVTHRRIDDPQPLYFQLQMSSVLKSNAIRATYTLRHENGDTTGPIPGIPGHVHVEEVQGFWAIFVPEIASEREISYKLHLPRALARLLDLPASCRDVIGLVLNSSPAVIDELLETEGIGQVLGIEPPVRRLNDDENTLSDEEQATDTTSTPQGTSRPISRGSDDVPRASRAIMVATERRSAPISREESHRQPLDLEQAVDSEQEPYPQSPSELESESNLDNVIHLPIRQVPNVDAYTQLLGHVIRIARETDFPRSDSPAAPGNGRYLPGYDALGAFGVRSLNQIGHDKKIGAAGELFVYEMLLGVLRPHFGEDNWRSTIRRFVTVHPNYRDMLPWNGQERSDIVYQDTDGRLTLLLVALGYLDIIWEGTEPEYLIEVKTTTGNCADRFFMSTNQYNMMQTDALQPGQTSDRVYLICRVYDLGKDSMNLKIYVDPEAHRQRDALLFAENGYTVTPRSQA</sequence>
<dbReference type="RefSeq" id="XP_008079441.1">
    <property type="nucleotide sequence ID" value="XM_008081250.1"/>
</dbReference>
<dbReference type="eggNOG" id="ENOG502QQIR">
    <property type="taxonomic scope" value="Eukaryota"/>
</dbReference>
<dbReference type="GO" id="GO:0016853">
    <property type="term" value="F:isomerase activity"/>
    <property type="evidence" value="ECO:0007669"/>
    <property type="project" value="UniProtKB-KW"/>
</dbReference>
<gene>
    <name evidence="2" type="ORF">GLAREA_05836</name>
</gene>
<accession>S3D6T9</accession>
<keyword evidence="2" id="KW-0418">Kinase</keyword>
<protein>
    <submittedName>
        <fullName evidence="2">ATPase of HSP90 chaperone/DNA topoisomerase II/histidine kinase</fullName>
    </submittedName>
</protein>
<dbReference type="Proteomes" id="UP000016922">
    <property type="component" value="Unassembled WGS sequence"/>
</dbReference>
<feature type="region of interest" description="Disordered" evidence="1">
    <location>
        <begin position="1334"/>
        <end position="1372"/>
    </location>
</feature>
<dbReference type="OMA" id="YGYIGAK"/>
<proteinExistence type="predicted"/>
<evidence type="ECO:0000313" key="2">
    <source>
        <dbReference type="EMBL" id="EPE32824.1"/>
    </source>
</evidence>
<organism evidence="2 3">
    <name type="scientific">Glarea lozoyensis (strain ATCC 20868 / MF5171)</name>
    <dbReference type="NCBI Taxonomy" id="1116229"/>
    <lineage>
        <taxon>Eukaryota</taxon>
        <taxon>Fungi</taxon>
        <taxon>Dikarya</taxon>
        <taxon>Ascomycota</taxon>
        <taxon>Pezizomycotina</taxon>
        <taxon>Leotiomycetes</taxon>
        <taxon>Helotiales</taxon>
        <taxon>Helotiaceae</taxon>
        <taxon>Glarea</taxon>
    </lineage>
</organism>
<keyword evidence="2" id="KW-0808">Transferase</keyword>
<dbReference type="InterPro" id="IPR036890">
    <property type="entry name" value="HATPase_C_sf"/>
</dbReference>
<dbReference type="PANTHER" id="PTHR32387:SF0">
    <property type="entry name" value="PROTEIN NO VEIN"/>
    <property type="match status" value="1"/>
</dbReference>
<dbReference type="GeneID" id="19464890"/>
<dbReference type="OrthoDB" id="1262810at2759"/>
<dbReference type="EMBL" id="KE145358">
    <property type="protein sequence ID" value="EPE32824.1"/>
    <property type="molecule type" value="Genomic_DNA"/>
</dbReference>
<evidence type="ECO:0000313" key="3">
    <source>
        <dbReference type="Proteomes" id="UP000016922"/>
    </source>
</evidence>
<name>S3D6T9_GLAL2</name>
<feature type="compositionally biased region" description="Acidic residues" evidence="1">
    <location>
        <begin position="1339"/>
        <end position="1349"/>
    </location>
</feature>
<feature type="compositionally biased region" description="Polar residues" evidence="1">
    <location>
        <begin position="1350"/>
        <end position="1362"/>
    </location>
</feature>
<dbReference type="KEGG" id="glz:GLAREA_05836"/>
<reference evidence="2 3" key="1">
    <citation type="journal article" date="2013" name="BMC Genomics">
        <title>Genomics-driven discovery of the pneumocandin biosynthetic gene cluster in the fungus Glarea lozoyensis.</title>
        <authorList>
            <person name="Chen L."/>
            <person name="Yue Q."/>
            <person name="Zhang X."/>
            <person name="Xiang M."/>
            <person name="Wang C."/>
            <person name="Li S."/>
            <person name="Che Y."/>
            <person name="Ortiz-Lopez F.J."/>
            <person name="Bills G.F."/>
            <person name="Liu X."/>
            <person name="An Z."/>
        </authorList>
    </citation>
    <scope>NUCLEOTIDE SEQUENCE [LARGE SCALE GENOMIC DNA]</scope>
    <source>
        <strain evidence="3">ATCC 20868 / MF5171</strain>
    </source>
</reference>
<dbReference type="SUPFAM" id="SSF55874">
    <property type="entry name" value="ATPase domain of HSP90 chaperone/DNA topoisomerase II/histidine kinase"/>
    <property type="match status" value="1"/>
</dbReference>
<feature type="region of interest" description="Disordered" evidence="1">
    <location>
        <begin position="1402"/>
        <end position="1423"/>
    </location>
</feature>
<dbReference type="Gene3D" id="3.30.565.10">
    <property type="entry name" value="Histidine kinase-like ATPase, C-terminal domain"/>
    <property type="match status" value="1"/>
</dbReference>
<dbReference type="STRING" id="1116229.S3D6T9"/>
<dbReference type="NCBIfam" id="NF047352">
    <property type="entry name" value="P_loop_sacsin"/>
    <property type="match status" value="1"/>
</dbReference>
<keyword evidence="3" id="KW-1185">Reference proteome</keyword>